<organism evidence="1 2">
    <name type="scientific">Roseateles chitinivorans</name>
    <dbReference type="NCBI Taxonomy" id="2917965"/>
    <lineage>
        <taxon>Bacteria</taxon>
        <taxon>Pseudomonadati</taxon>
        <taxon>Pseudomonadota</taxon>
        <taxon>Betaproteobacteria</taxon>
        <taxon>Burkholderiales</taxon>
        <taxon>Sphaerotilaceae</taxon>
        <taxon>Roseateles</taxon>
    </lineage>
</organism>
<comment type="caution">
    <text evidence="1">The sequence shown here is derived from an EMBL/GenBank/DDBJ whole genome shotgun (WGS) entry which is preliminary data.</text>
</comment>
<name>A0A2G9C325_9BURK</name>
<protein>
    <submittedName>
        <fullName evidence="1">Uncharacterized protein</fullName>
    </submittedName>
</protein>
<gene>
    <name evidence="1" type="ORF">CS062_23265</name>
</gene>
<evidence type="ECO:0000313" key="2">
    <source>
        <dbReference type="Proteomes" id="UP000231501"/>
    </source>
</evidence>
<dbReference type="AlphaFoldDB" id="A0A2G9C325"/>
<dbReference type="EMBL" id="PEOG01000100">
    <property type="protein sequence ID" value="PIM50778.1"/>
    <property type="molecule type" value="Genomic_DNA"/>
</dbReference>
<sequence>MWVGVVALSACGGGGGSDAGTSPPPAGAASLIPAAPAPGAVLQAEAATLRPLATGGLWRYRGVNVVQGNASSAYTTDITIAASGGALTESATNASNEGAASRGIALEGGSVVVTEQFDFTGKGAGETVRMTQLRSPVRVDDQWTILERRFTETAIDVDGDKRTDAVDVAMYARVIGEESLTLPRLAAIKAVRVDTKLLVRVVPSSTGTPGEVTTLEISDWYAPGIGLVQERTRAPLPGSTVLRETTEVLVGYDIGSDGGGIALYRAAQVPATAQSMAGEWLPEADKIVAVGEVGNEVLLFQQTSASTTSDLIVSRLDRNGRVLDTVRHTGLSRNAVVPPMLHAGGAVVLGRAENRPAEEVQLLSFDARGALSATRPTINLRTSSDFPDQAVQFGPVSAATDGQTVWLLWERAGPFGTWPTLVLRGFDLNGVPRDREARLEGLATSQQRLAMSGRYVVATWKRPNPISGFDQQLAAYEPNSLSGTQATIATGLPAFPNYVTDYGFFNQVTGTTLAWVRGLGSGSAIEGVGMLRVSGGFTPLRATTGSIDTELVPGLPPTGSMAQLAGRGQRIFHMQAVRGAPWQDMTAEPTTLLKLSWVDAEERPLSQTPLRSVELLPDRAEMPSTMVALSDRVLGFSGVTQLRTTVMWVPKEAR</sequence>
<reference evidence="1 2" key="1">
    <citation type="submission" date="2017-11" db="EMBL/GenBank/DDBJ databases">
        <title>Draft genome sequence of Mitsuaria sp. HWN-4.</title>
        <authorList>
            <person name="Gundlapally S.R."/>
        </authorList>
    </citation>
    <scope>NUCLEOTIDE SEQUENCE [LARGE SCALE GENOMIC DNA]</scope>
    <source>
        <strain evidence="1 2">HWN-4</strain>
    </source>
</reference>
<proteinExistence type="predicted"/>
<evidence type="ECO:0000313" key="1">
    <source>
        <dbReference type="EMBL" id="PIM50778.1"/>
    </source>
</evidence>
<accession>A0A2G9C325</accession>
<keyword evidence="2" id="KW-1185">Reference proteome</keyword>
<dbReference type="Proteomes" id="UP000231501">
    <property type="component" value="Unassembled WGS sequence"/>
</dbReference>